<organism evidence="8 9">
    <name type="scientific">Lacibacter luteus</name>
    <dbReference type="NCBI Taxonomy" id="2508719"/>
    <lineage>
        <taxon>Bacteria</taxon>
        <taxon>Pseudomonadati</taxon>
        <taxon>Bacteroidota</taxon>
        <taxon>Chitinophagia</taxon>
        <taxon>Chitinophagales</taxon>
        <taxon>Chitinophagaceae</taxon>
        <taxon>Lacibacter</taxon>
    </lineage>
</organism>
<dbReference type="InterPro" id="IPR013325">
    <property type="entry name" value="RNA_pol_sigma_r2"/>
</dbReference>
<dbReference type="PANTHER" id="PTHR43133">
    <property type="entry name" value="RNA POLYMERASE ECF-TYPE SIGMA FACTO"/>
    <property type="match status" value="1"/>
</dbReference>
<keyword evidence="4" id="KW-0238">DNA-binding</keyword>
<evidence type="ECO:0000259" key="7">
    <source>
        <dbReference type="Pfam" id="PF08281"/>
    </source>
</evidence>
<comment type="similarity">
    <text evidence="1">Belongs to the sigma-70 factor family. ECF subfamily.</text>
</comment>
<dbReference type="InterPro" id="IPR007627">
    <property type="entry name" value="RNA_pol_sigma70_r2"/>
</dbReference>
<dbReference type="Gene3D" id="1.10.10.10">
    <property type="entry name" value="Winged helix-like DNA-binding domain superfamily/Winged helix DNA-binding domain"/>
    <property type="match status" value="1"/>
</dbReference>
<reference evidence="8 9" key="1">
    <citation type="submission" date="2019-01" db="EMBL/GenBank/DDBJ databases">
        <title>Lacibacter sp. strain TTM-7.</title>
        <authorList>
            <person name="Chen W.-M."/>
        </authorList>
    </citation>
    <scope>NUCLEOTIDE SEQUENCE [LARGE SCALE GENOMIC DNA]</scope>
    <source>
        <strain evidence="8 9">TTM-7</strain>
    </source>
</reference>
<dbReference type="InterPro" id="IPR036388">
    <property type="entry name" value="WH-like_DNA-bd_sf"/>
</dbReference>
<evidence type="ECO:0000313" key="8">
    <source>
        <dbReference type="EMBL" id="RXK58078.1"/>
    </source>
</evidence>
<evidence type="ECO:0000256" key="5">
    <source>
        <dbReference type="ARBA" id="ARBA00023163"/>
    </source>
</evidence>
<evidence type="ECO:0000259" key="6">
    <source>
        <dbReference type="Pfam" id="PF04542"/>
    </source>
</evidence>
<dbReference type="GO" id="GO:0006352">
    <property type="term" value="P:DNA-templated transcription initiation"/>
    <property type="evidence" value="ECO:0007669"/>
    <property type="project" value="InterPro"/>
</dbReference>
<feature type="domain" description="RNA polymerase sigma factor 70 region 4 type 2" evidence="7">
    <location>
        <begin position="179"/>
        <end position="230"/>
    </location>
</feature>
<protein>
    <submittedName>
        <fullName evidence="8">Sigma-70 family RNA polymerase sigma factor</fullName>
    </submittedName>
</protein>
<name>A0A4Q1CER2_9BACT</name>
<keyword evidence="9" id="KW-1185">Reference proteome</keyword>
<dbReference type="InterPro" id="IPR039425">
    <property type="entry name" value="RNA_pol_sigma-70-like"/>
</dbReference>
<dbReference type="Pfam" id="PF04542">
    <property type="entry name" value="Sigma70_r2"/>
    <property type="match status" value="1"/>
</dbReference>
<evidence type="ECO:0000256" key="1">
    <source>
        <dbReference type="ARBA" id="ARBA00010641"/>
    </source>
</evidence>
<keyword evidence="2" id="KW-0805">Transcription regulation</keyword>
<dbReference type="Proteomes" id="UP000290204">
    <property type="component" value="Unassembled WGS sequence"/>
</dbReference>
<dbReference type="Gene3D" id="1.10.1740.10">
    <property type="match status" value="1"/>
</dbReference>
<evidence type="ECO:0000256" key="2">
    <source>
        <dbReference type="ARBA" id="ARBA00023015"/>
    </source>
</evidence>
<accession>A0A4Q1CER2</accession>
<sequence>MRKDCCIAFGFKISVVLLTAVYPIDAIVLTITHNSFNYFLPIFPPQLFGLAFIREKDITNRTDAELVTQYRAAGDLTVLSQLYQRYMDLVYGLCIKYLKDTETAKDAVINIYEELVVKLKQHEVSNFKSWLFTLSRNHCLMQLRKEKGKHTVEIADDFMQNSEMLHLDEVKNKEEQLNSMEDCLEKLAEEQKTCVTLFYLQGKCYNDITELTGIEWNKVRSYIQNGRRNLKLCMENKLEADS</sequence>
<dbReference type="GO" id="GO:0016987">
    <property type="term" value="F:sigma factor activity"/>
    <property type="evidence" value="ECO:0007669"/>
    <property type="project" value="UniProtKB-KW"/>
</dbReference>
<gene>
    <name evidence="8" type="ORF">ESA94_18870</name>
</gene>
<dbReference type="InterPro" id="IPR014284">
    <property type="entry name" value="RNA_pol_sigma-70_dom"/>
</dbReference>
<dbReference type="GO" id="GO:0003677">
    <property type="term" value="F:DNA binding"/>
    <property type="evidence" value="ECO:0007669"/>
    <property type="project" value="UniProtKB-KW"/>
</dbReference>
<dbReference type="EMBL" id="SDHW01000007">
    <property type="protein sequence ID" value="RXK58078.1"/>
    <property type="molecule type" value="Genomic_DNA"/>
</dbReference>
<dbReference type="InterPro" id="IPR013249">
    <property type="entry name" value="RNA_pol_sigma70_r4_t2"/>
</dbReference>
<proteinExistence type="inferred from homology"/>
<dbReference type="SUPFAM" id="SSF88946">
    <property type="entry name" value="Sigma2 domain of RNA polymerase sigma factors"/>
    <property type="match status" value="1"/>
</dbReference>
<dbReference type="NCBIfam" id="TIGR02937">
    <property type="entry name" value="sigma70-ECF"/>
    <property type="match status" value="1"/>
</dbReference>
<dbReference type="Pfam" id="PF08281">
    <property type="entry name" value="Sigma70_r4_2"/>
    <property type="match status" value="1"/>
</dbReference>
<dbReference type="OrthoDB" id="1116873at2"/>
<dbReference type="AlphaFoldDB" id="A0A4Q1CER2"/>
<feature type="domain" description="RNA polymerase sigma-70 region 2" evidence="6">
    <location>
        <begin position="82"/>
        <end position="147"/>
    </location>
</feature>
<dbReference type="PANTHER" id="PTHR43133:SF8">
    <property type="entry name" value="RNA POLYMERASE SIGMA FACTOR HI_1459-RELATED"/>
    <property type="match status" value="1"/>
</dbReference>
<keyword evidence="5" id="KW-0804">Transcription</keyword>
<dbReference type="SUPFAM" id="SSF88659">
    <property type="entry name" value="Sigma3 and sigma4 domains of RNA polymerase sigma factors"/>
    <property type="match status" value="1"/>
</dbReference>
<evidence type="ECO:0000313" key="9">
    <source>
        <dbReference type="Proteomes" id="UP000290204"/>
    </source>
</evidence>
<dbReference type="InterPro" id="IPR013324">
    <property type="entry name" value="RNA_pol_sigma_r3/r4-like"/>
</dbReference>
<comment type="caution">
    <text evidence="8">The sequence shown here is derived from an EMBL/GenBank/DDBJ whole genome shotgun (WGS) entry which is preliminary data.</text>
</comment>
<keyword evidence="3" id="KW-0731">Sigma factor</keyword>
<evidence type="ECO:0000256" key="4">
    <source>
        <dbReference type="ARBA" id="ARBA00023125"/>
    </source>
</evidence>
<evidence type="ECO:0000256" key="3">
    <source>
        <dbReference type="ARBA" id="ARBA00023082"/>
    </source>
</evidence>